<dbReference type="PANTHER" id="PTHR10545">
    <property type="entry name" value="DIAMINE N-ACETYLTRANSFERASE"/>
    <property type="match status" value="1"/>
</dbReference>
<evidence type="ECO:0000256" key="1">
    <source>
        <dbReference type="ARBA" id="ARBA00008694"/>
    </source>
</evidence>
<dbReference type="InterPro" id="IPR000182">
    <property type="entry name" value="GNAT_dom"/>
</dbReference>
<comment type="caution">
    <text evidence="5">The sequence shown here is derived from an EMBL/GenBank/DDBJ whole genome shotgun (WGS) entry which is preliminary data.</text>
</comment>
<proteinExistence type="inferred from homology"/>
<dbReference type="InterPro" id="IPR016181">
    <property type="entry name" value="Acyl_CoA_acyltransferase"/>
</dbReference>
<organism evidence="5 6">
    <name type="scientific">Lawsonella clevelandensis</name>
    <dbReference type="NCBI Taxonomy" id="1528099"/>
    <lineage>
        <taxon>Bacteria</taxon>
        <taxon>Bacillati</taxon>
        <taxon>Actinomycetota</taxon>
        <taxon>Actinomycetes</taxon>
        <taxon>Mycobacteriales</taxon>
        <taxon>Lawsonellaceae</taxon>
        <taxon>Lawsonella</taxon>
    </lineage>
</organism>
<sequence length="170" mass="19539">MTFPIIRRATIADAPVIYDLVCNLAEFQKASDRVRTSLEQIVETMFGDNPQVWAELVEDEDGVQGMALWFVTYSTWEGSYGIHMEDLFVRPEARGKGYASLLFQRLALIMEEKGWARMEWTVIDWNQPAIDVYQHMGGEEIEGWYDYRMIGEPVHALAEQGRQNGLTAEL</sequence>
<feature type="domain" description="N-acetyltransferase" evidence="4">
    <location>
        <begin position="4"/>
        <end position="163"/>
    </location>
</feature>
<protein>
    <submittedName>
        <fullName evidence="5">GNAT family N-acetyltransferase</fullName>
    </submittedName>
</protein>
<dbReference type="SUPFAM" id="SSF55729">
    <property type="entry name" value="Acyl-CoA N-acyltransferases (Nat)"/>
    <property type="match status" value="1"/>
</dbReference>
<dbReference type="InterPro" id="IPR051016">
    <property type="entry name" value="Diverse_Substrate_AcTransf"/>
</dbReference>
<gene>
    <name evidence="5" type="ORF">DI579_05840</name>
</gene>
<dbReference type="GO" id="GO:0008080">
    <property type="term" value="F:N-acetyltransferase activity"/>
    <property type="evidence" value="ECO:0007669"/>
    <property type="project" value="TreeGrafter"/>
</dbReference>
<keyword evidence="3" id="KW-0012">Acyltransferase</keyword>
<evidence type="ECO:0000256" key="3">
    <source>
        <dbReference type="ARBA" id="ARBA00023315"/>
    </source>
</evidence>
<name>A0A2W5K7T7_9ACTN</name>
<dbReference type="Gene3D" id="3.40.630.30">
    <property type="match status" value="1"/>
</dbReference>
<dbReference type="RefSeq" id="WP_290598794.1">
    <property type="nucleotide sequence ID" value="NZ_CAKZIO010000002.1"/>
</dbReference>
<evidence type="ECO:0000256" key="2">
    <source>
        <dbReference type="ARBA" id="ARBA00022679"/>
    </source>
</evidence>
<evidence type="ECO:0000313" key="6">
    <source>
        <dbReference type="Proteomes" id="UP000248606"/>
    </source>
</evidence>
<evidence type="ECO:0000313" key="5">
    <source>
        <dbReference type="EMBL" id="PZP88542.1"/>
    </source>
</evidence>
<keyword evidence="2 5" id="KW-0808">Transferase</keyword>
<dbReference type="EMBL" id="QFOZ01000010">
    <property type="protein sequence ID" value="PZP88542.1"/>
    <property type="molecule type" value="Genomic_DNA"/>
</dbReference>
<reference evidence="5 6" key="1">
    <citation type="submission" date="2017-08" db="EMBL/GenBank/DDBJ databases">
        <title>Infants hospitalized years apart are colonized by the same room-sourced microbial strains.</title>
        <authorList>
            <person name="Brooks B."/>
            <person name="Olm M.R."/>
            <person name="Firek B.A."/>
            <person name="Baker R."/>
            <person name="Thomas B.C."/>
            <person name="Morowitz M.J."/>
            <person name="Banfield J.F."/>
        </authorList>
    </citation>
    <scope>NUCLEOTIDE SEQUENCE [LARGE SCALE GENOMIC DNA]</scope>
    <source>
        <strain evidence="5">S2_006_000_R1_57</strain>
    </source>
</reference>
<dbReference type="CDD" id="cd04301">
    <property type="entry name" value="NAT_SF"/>
    <property type="match status" value="1"/>
</dbReference>
<dbReference type="Pfam" id="PF00583">
    <property type="entry name" value="Acetyltransf_1"/>
    <property type="match status" value="1"/>
</dbReference>
<accession>A0A2W5K7T7</accession>
<comment type="similarity">
    <text evidence="1">Belongs to the acetyltransferase family.</text>
</comment>
<dbReference type="AlphaFoldDB" id="A0A2W5K7T7"/>
<dbReference type="PROSITE" id="PS51186">
    <property type="entry name" value="GNAT"/>
    <property type="match status" value="1"/>
</dbReference>
<dbReference type="FunFam" id="3.40.630.30:FF:000064">
    <property type="entry name" value="GNAT family acetyltransferase"/>
    <property type="match status" value="1"/>
</dbReference>
<dbReference type="Proteomes" id="UP000248606">
    <property type="component" value="Unassembled WGS sequence"/>
</dbReference>
<dbReference type="PANTHER" id="PTHR10545:SF29">
    <property type="entry name" value="GH14572P-RELATED"/>
    <property type="match status" value="1"/>
</dbReference>
<evidence type="ECO:0000259" key="4">
    <source>
        <dbReference type="PROSITE" id="PS51186"/>
    </source>
</evidence>